<reference evidence="1 2" key="1">
    <citation type="submission" date="2021-06" db="EMBL/GenBank/DDBJ databases">
        <title>Gemonas diversity in paddy soil.</title>
        <authorList>
            <person name="Liu G."/>
        </authorList>
    </citation>
    <scope>NUCLEOTIDE SEQUENCE [LARGE SCALE GENOMIC DNA]</scope>
    <source>
        <strain evidence="1 2">RG29</strain>
    </source>
</reference>
<gene>
    <name evidence="1" type="ORF">KP005_01455</name>
</gene>
<evidence type="ECO:0000313" key="1">
    <source>
        <dbReference type="EMBL" id="QWV97990.1"/>
    </source>
</evidence>
<sequence>MHRLLFGSVTASPPLAGWRHITGAPMKPELGCDSLRIPLQPGMHLQRGGRKGRPLFEGMVPALGVTVC</sequence>
<proteinExistence type="predicted"/>
<evidence type="ECO:0000313" key="2">
    <source>
        <dbReference type="Proteomes" id="UP000683493"/>
    </source>
</evidence>
<dbReference type="Proteomes" id="UP000683493">
    <property type="component" value="Chromosome"/>
</dbReference>
<accession>A0ABX8JHY7</accession>
<keyword evidence="2" id="KW-1185">Reference proteome</keyword>
<name>A0ABX8JHY7_9BACT</name>
<organism evidence="1 2">
    <name type="scientific">Geomonas diazotrophica</name>
    <dbReference type="NCBI Taxonomy" id="2843197"/>
    <lineage>
        <taxon>Bacteria</taxon>
        <taxon>Pseudomonadati</taxon>
        <taxon>Thermodesulfobacteriota</taxon>
        <taxon>Desulfuromonadia</taxon>
        <taxon>Geobacterales</taxon>
        <taxon>Geobacteraceae</taxon>
        <taxon>Geomonas</taxon>
    </lineage>
</organism>
<dbReference type="EMBL" id="CP076724">
    <property type="protein sequence ID" value="QWV97990.1"/>
    <property type="molecule type" value="Genomic_DNA"/>
</dbReference>
<protein>
    <submittedName>
        <fullName evidence="1">Uncharacterized protein</fullName>
    </submittedName>
</protein>